<dbReference type="EMBL" id="JARKIE010000289">
    <property type="protein sequence ID" value="KAJ7657503.1"/>
    <property type="molecule type" value="Genomic_DNA"/>
</dbReference>
<proteinExistence type="predicted"/>
<dbReference type="AlphaFoldDB" id="A0AAD7CQ11"/>
<dbReference type="Proteomes" id="UP001221757">
    <property type="component" value="Unassembled WGS sequence"/>
</dbReference>
<comment type="caution">
    <text evidence="2">The sequence shown here is derived from an EMBL/GenBank/DDBJ whole genome shotgun (WGS) entry which is preliminary data.</text>
</comment>
<accession>A0AAD7CQ11</accession>
<organism evidence="2 3">
    <name type="scientific">Mycena rosella</name>
    <name type="common">Pink bonnet</name>
    <name type="synonym">Agaricus rosellus</name>
    <dbReference type="NCBI Taxonomy" id="1033263"/>
    <lineage>
        <taxon>Eukaryota</taxon>
        <taxon>Fungi</taxon>
        <taxon>Dikarya</taxon>
        <taxon>Basidiomycota</taxon>
        <taxon>Agaricomycotina</taxon>
        <taxon>Agaricomycetes</taxon>
        <taxon>Agaricomycetidae</taxon>
        <taxon>Agaricales</taxon>
        <taxon>Marasmiineae</taxon>
        <taxon>Mycenaceae</taxon>
        <taxon>Mycena</taxon>
    </lineage>
</organism>
<feature type="compositionally biased region" description="Pro residues" evidence="1">
    <location>
        <begin position="142"/>
        <end position="152"/>
    </location>
</feature>
<evidence type="ECO:0000313" key="2">
    <source>
        <dbReference type="EMBL" id="KAJ7657503.1"/>
    </source>
</evidence>
<feature type="region of interest" description="Disordered" evidence="1">
    <location>
        <begin position="142"/>
        <end position="168"/>
    </location>
</feature>
<keyword evidence="3" id="KW-1185">Reference proteome</keyword>
<protein>
    <submittedName>
        <fullName evidence="2">Uncharacterized protein</fullName>
    </submittedName>
</protein>
<reference evidence="2" key="1">
    <citation type="submission" date="2023-03" db="EMBL/GenBank/DDBJ databases">
        <title>Massive genome expansion in bonnet fungi (Mycena s.s.) driven by repeated elements and novel gene families across ecological guilds.</title>
        <authorList>
            <consortium name="Lawrence Berkeley National Laboratory"/>
            <person name="Harder C.B."/>
            <person name="Miyauchi S."/>
            <person name="Viragh M."/>
            <person name="Kuo A."/>
            <person name="Thoen E."/>
            <person name="Andreopoulos B."/>
            <person name="Lu D."/>
            <person name="Skrede I."/>
            <person name="Drula E."/>
            <person name="Henrissat B."/>
            <person name="Morin E."/>
            <person name="Kohler A."/>
            <person name="Barry K."/>
            <person name="LaButti K."/>
            <person name="Morin E."/>
            <person name="Salamov A."/>
            <person name="Lipzen A."/>
            <person name="Mereny Z."/>
            <person name="Hegedus B."/>
            <person name="Baldrian P."/>
            <person name="Stursova M."/>
            <person name="Weitz H."/>
            <person name="Taylor A."/>
            <person name="Grigoriev I.V."/>
            <person name="Nagy L.G."/>
            <person name="Martin F."/>
            <person name="Kauserud H."/>
        </authorList>
    </citation>
    <scope>NUCLEOTIDE SEQUENCE</scope>
    <source>
        <strain evidence="2">CBHHK067</strain>
    </source>
</reference>
<name>A0AAD7CQ11_MYCRO</name>
<evidence type="ECO:0000313" key="3">
    <source>
        <dbReference type="Proteomes" id="UP001221757"/>
    </source>
</evidence>
<sequence>MGGKRAAYGLAVGRVPREDVVGLLLLCGRRTDSRSRNAEVANKLLFLSNTVAVAPNVAGSALDPPIERASTTATIAADHGSHTAITRWASTMQDLAAAIPDTHGLMIFEAWMKLPLNIRQQQSSIHSLEFGKVGKVVKPEPLPTPWHRPQPDPTLFAVQDSDDSDEPDELQFKLPYEIGTSPSKYGLLDESAADEFIDDFDGEDEDSEGEDTSDICDPEVHATSQILCPASPQEVFQASGLQMKEVVYHPQIYTIRQWEDSVLEYHNWCQFFAGFLRNHAQKTQTDMNIYQWIIKPGPHPFQGNSRYITPEVLALCGIPPWTPAFDVLNSELLCSILVEADFTFLSECWFLVEMRAGNAEDDFSLGVYGKHLHVHSQKEWCVSPRLADLELALRTWTEARDPESNNVFSKKTDIASATLPFDMANIVPSPLLFGHLGNHIIDSHLGQSLVEKWRWTALLESEIPDNFQGHLSPAQSKLCKKLQAQLNKLPPSLSPMQRLSLTPVPFLTSDKFSLLKAQFGTNEVLRSMKDQQLWPAIEDKSKYTLEYVKTHTCGWTVGPFDFCGHAHVIGEGARGQFKGLCFWHQDMTDKKKLLMKHSWDVRSQYPEGMHKLNLASLEAEKKWCQSRKKQIQEAILSA</sequence>
<evidence type="ECO:0000256" key="1">
    <source>
        <dbReference type="SAM" id="MobiDB-lite"/>
    </source>
</evidence>
<gene>
    <name evidence="2" type="ORF">B0H17DRAFT_1145880</name>
</gene>